<accession>A0ABW9A0T8</accession>
<dbReference type="EMBL" id="JAQQFN010000062">
    <property type="protein sequence ID" value="MFL9889132.1"/>
    <property type="molecule type" value="Genomic_DNA"/>
</dbReference>
<dbReference type="InterPro" id="IPR000792">
    <property type="entry name" value="Tscrpt_reg_LuxR_C"/>
</dbReference>
<dbReference type="Proteomes" id="UP001629249">
    <property type="component" value="Unassembled WGS sequence"/>
</dbReference>
<dbReference type="InterPro" id="IPR016032">
    <property type="entry name" value="Sig_transdc_resp-reg_C-effctor"/>
</dbReference>
<name>A0ABW9A0T8_9BURK</name>
<protein>
    <submittedName>
        <fullName evidence="2">Helix-turn-helix transcriptional regulator</fullName>
    </submittedName>
</protein>
<reference evidence="2 3" key="1">
    <citation type="journal article" date="2024" name="Chem. Sci.">
        <title>Discovery of megapolipeptins by genome mining of a Burkholderiales bacteria collection.</title>
        <authorList>
            <person name="Paulo B.S."/>
            <person name="Recchia M.J.J."/>
            <person name="Lee S."/>
            <person name="Fergusson C.H."/>
            <person name="Romanowski S.B."/>
            <person name="Hernandez A."/>
            <person name="Krull N."/>
            <person name="Liu D.Y."/>
            <person name="Cavanagh H."/>
            <person name="Bos A."/>
            <person name="Gray C.A."/>
            <person name="Murphy B.T."/>
            <person name="Linington R.G."/>
            <person name="Eustaquio A.S."/>
        </authorList>
    </citation>
    <scope>NUCLEOTIDE SEQUENCE [LARGE SCALE GENOMIC DNA]</scope>
    <source>
        <strain evidence="2 3">RL16-012-BIC-B</strain>
    </source>
</reference>
<dbReference type="RefSeq" id="WP_408336290.1">
    <property type="nucleotide sequence ID" value="NZ_JAQQFH010000071.1"/>
</dbReference>
<proteinExistence type="predicted"/>
<comment type="caution">
    <text evidence="2">The sequence shown here is derived from an EMBL/GenBank/DDBJ whole genome shotgun (WGS) entry which is preliminary data.</text>
</comment>
<evidence type="ECO:0000313" key="3">
    <source>
        <dbReference type="Proteomes" id="UP001629249"/>
    </source>
</evidence>
<gene>
    <name evidence="2" type="ORF">PQR66_39355</name>
</gene>
<dbReference type="InterPro" id="IPR036388">
    <property type="entry name" value="WH-like_DNA-bd_sf"/>
</dbReference>
<dbReference type="SMART" id="SM00421">
    <property type="entry name" value="HTH_LUXR"/>
    <property type="match status" value="1"/>
</dbReference>
<feature type="domain" description="HTH luxR-type" evidence="1">
    <location>
        <begin position="322"/>
        <end position="379"/>
    </location>
</feature>
<keyword evidence="3" id="KW-1185">Reference proteome</keyword>
<sequence>MDLSDARYDNIVHLLYEAVARPAAWADFFTSLGEAVGASAIHMLALDKQHGALSYSDGFNLPIDGELAYIQKYGKIDPRTALIRQKDIEEWVHCHEVFDDEFVSRDPFYQEFLIPVGRRYVSLCKLVDDANACVIFGVLRAVGETPLEQPEIRFLEKLTPHMARAARMQVQNFVFSTKALIGHALVNKLRQPVMLLTTDNSVVLVNEAASRLLTSTSLVRLVNGKLALPTPFLKRFQDECARLEGLARAGDPSRAEEASAYHSLTISPAAQPGMAEETLYTFFTLLVPPQVSGAFGLRPLVMLLFYHPESAPPIDSDLLTAAFNLTPAEARVSQLLGDGFSPKEIAARLGTQHETVRKQLQVIYRKTSTNRQSELMRLMLHLPLNAFD</sequence>
<evidence type="ECO:0000259" key="1">
    <source>
        <dbReference type="SMART" id="SM00421"/>
    </source>
</evidence>
<organism evidence="2 3">
    <name type="scientific">Paraburkholderia agricolaris</name>
    <dbReference type="NCBI Taxonomy" id="2152888"/>
    <lineage>
        <taxon>Bacteria</taxon>
        <taxon>Pseudomonadati</taxon>
        <taxon>Pseudomonadota</taxon>
        <taxon>Betaproteobacteria</taxon>
        <taxon>Burkholderiales</taxon>
        <taxon>Burkholderiaceae</taxon>
        <taxon>Paraburkholderia</taxon>
    </lineage>
</organism>
<dbReference type="Gene3D" id="1.10.10.10">
    <property type="entry name" value="Winged helix-like DNA-binding domain superfamily/Winged helix DNA-binding domain"/>
    <property type="match status" value="1"/>
</dbReference>
<evidence type="ECO:0000313" key="2">
    <source>
        <dbReference type="EMBL" id="MFL9889132.1"/>
    </source>
</evidence>
<dbReference type="SUPFAM" id="SSF46894">
    <property type="entry name" value="C-terminal effector domain of the bipartite response regulators"/>
    <property type="match status" value="1"/>
</dbReference>